<reference evidence="1 2" key="1">
    <citation type="journal article" date="2018" name="Environ. Microbiol.">
        <title>Novel energy conservation strategies and behaviour of Pelotomaculum schinkii driving syntrophic propionate catabolism.</title>
        <authorList>
            <person name="Hidalgo-Ahumada C.A.P."/>
            <person name="Nobu M.K."/>
            <person name="Narihiro T."/>
            <person name="Tamaki H."/>
            <person name="Liu W.T."/>
            <person name="Kamagata Y."/>
            <person name="Stams A.J.M."/>
            <person name="Imachi H."/>
            <person name="Sousa D.Z."/>
        </authorList>
    </citation>
    <scope>NUCLEOTIDE SEQUENCE [LARGE SCALE GENOMIC DNA]</scope>
    <source>
        <strain evidence="1 2">MGP</strain>
    </source>
</reference>
<sequence>MNYKATVLVESDRRYKTECELPFVPQVGMLFSDSSQSIDLLRIVDVVWNNTEKRFYVYLGL</sequence>
<dbReference type="AlphaFoldDB" id="A0A4Y7RLU0"/>
<proteinExistence type="predicted"/>
<protein>
    <submittedName>
        <fullName evidence="1">Uncharacterized protein</fullName>
    </submittedName>
</protein>
<comment type="caution">
    <text evidence="1">The sequence shown here is derived from an EMBL/GenBank/DDBJ whole genome shotgun (WGS) entry which is preliminary data.</text>
</comment>
<name>A0A4Y7RLU0_9FIRM</name>
<organism evidence="1 2">
    <name type="scientific">Pelotomaculum propionicicum</name>
    <dbReference type="NCBI Taxonomy" id="258475"/>
    <lineage>
        <taxon>Bacteria</taxon>
        <taxon>Bacillati</taxon>
        <taxon>Bacillota</taxon>
        <taxon>Clostridia</taxon>
        <taxon>Eubacteriales</taxon>
        <taxon>Desulfotomaculaceae</taxon>
        <taxon>Pelotomaculum</taxon>
    </lineage>
</organism>
<dbReference type="EMBL" id="QFFZ01000035">
    <property type="protein sequence ID" value="TEB09964.1"/>
    <property type="molecule type" value="Genomic_DNA"/>
</dbReference>
<gene>
    <name evidence="1" type="ORF">Pmgp_02767</name>
</gene>
<accession>A0A4Y7RLU0</accession>
<dbReference type="Proteomes" id="UP000297597">
    <property type="component" value="Unassembled WGS sequence"/>
</dbReference>
<keyword evidence="2" id="KW-1185">Reference proteome</keyword>
<evidence type="ECO:0000313" key="2">
    <source>
        <dbReference type="Proteomes" id="UP000297597"/>
    </source>
</evidence>
<evidence type="ECO:0000313" key="1">
    <source>
        <dbReference type="EMBL" id="TEB09964.1"/>
    </source>
</evidence>